<dbReference type="InterPro" id="IPR008928">
    <property type="entry name" value="6-hairpin_glycosidase_sf"/>
</dbReference>
<dbReference type="InterPro" id="IPR012341">
    <property type="entry name" value="6hp_glycosidase-like_sf"/>
</dbReference>
<sequence>MAVFQPTAIVGNGRALVALGHAAELMAFFYPRCDDAQHVREGLTGVYLDGHGFSWLFGSEWQRRQSYLDGSAAVVTELISPALGLGVSVCDVMLPDEPVLLRQWQVRSLDGKPKRLRLLHYLELTLDGCEWQQAVQVVPLLHPSPRPAVVQWRQGIWCAVGSDLPFQMWQCGKATLDASNHPKPDMMDGWLNGQVLEIGRVAFAVGWQLALPALGAMERTMAIAFGDGKRPVLRRLARALSTPFEVHLQRHRQEWRRWTHRLAPSVKTTLTSAEALRRAGADDAAALRRVVEAALWTLRLTWDKGVGAPVAAPEFDPTFEASGGYGFCWCRDAAFVAQALAQLGMAQKAVRFFAWCVRAQSPDGYFHQRYWLDGTLAPAWSEDHDSLQLDQTATVLWAMAEVLAHLAERPSPTLWTMAERALRFLESRLVACLHATGMDLWETFRGSFTYTQATFVAAFRAGSQLATVMGEGTDAARWRQLAEQTKATLLQKFWAGEKFLRGFTPDGRPDPTPDASVLGVIVPFGILDLTDVSERRIAEIAVRQVLNALARPMPDGGLAVWRFAGDHYAWGMASTPATLWLGLAAMQLWRVTRHDEWRTIAQRCLHTVAQHTTPAGLLAEMFDPFGSGYWAAGHGWSAAWLLLLVLSLADGG</sequence>
<evidence type="ECO:0000259" key="2">
    <source>
        <dbReference type="Pfam" id="PF09137"/>
    </source>
</evidence>
<dbReference type="SUPFAM" id="SSF48208">
    <property type="entry name" value="Six-hairpin glycosidases"/>
    <property type="match status" value="1"/>
</dbReference>
<dbReference type="PANTHER" id="PTHR31616">
    <property type="entry name" value="TREHALASE"/>
    <property type="match status" value="1"/>
</dbReference>
<dbReference type="Gene3D" id="1.50.10.10">
    <property type="match status" value="1"/>
</dbReference>
<evidence type="ECO:0000259" key="1">
    <source>
        <dbReference type="Pfam" id="PF00723"/>
    </source>
</evidence>
<protein>
    <submittedName>
        <fullName evidence="3">Uncharacterized protein</fullName>
    </submittedName>
</protein>
<dbReference type="InterPro" id="IPR014718">
    <property type="entry name" value="GH-type_carb-bd"/>
</dbReference>
<dbReference type="InterPro" id="IPR011613">
    <property type="entry name" value="GH15-like"/>
</dbReference>
<accession>A0A2H5X9D7</accession>
<dbReference type="Pfam" id="PF09137">
    <property type="entry name" value="Glucodextran_N"/>
    <property type="match status" value="1"/>
</dbReference>
<dbReference type="GO" id="GO:0030246">
    <property type="term" value="F:carbohydrate binding"/>
    <property type="evidence" value="ECO:0007669"/>
    <property type="project" value="InterPro"/>
</dbReference>
<name>A0A2H5X9D7_9BACT</name>
<dbReference type="AlphaFoldDB" id="A0A2H5X9D7"/>
<dbReference type="InterPro" id="IPR011013">
    <property type="entry name" value="Gal_mutarotase_sf_dom"/>
</dbReference>
<evidence type="ECO:0000313" key="4">
    <source>
        <dbReference type="Proteomes" id="UP000236173"/>
    </source>
</evidence>
<organism evidence="3 4">
    <name type="scientific">Candidatus Fervidibacter japonicus</name>
    <dbReference type="NCBI Taxonomy" id="2035412"/>
    <lineage>
        <taxon>Bacteria</taxon>
        <taxon>Candidatus Fervidibacterota</taxon>
        <taxon>Candidatus Fervidibacter</taxon>
    </lineage>
</organism>
<evidence type="ECO:0000313" key="3">
    <source>
        <dbReference type="EMBL" id="GBC97799.1"/>
    </source>
</evidence>
<dbReference type="EMBL" id="BEHT01000002">
    <property type="protein sequence ID" value="GBC97799.1"/>
    <property type="molecule type" value="Genomic_DNA"/>
</dbReference>
<dbReference type="GO" id="GO:0005975">
    <property type="term" value="P:carbohydrate metabolic process"/>
    <property type="evidence" value="ECO:0007669"/>
    <property type="project" value="InterPro"/>
</dbReference>
<dbReference type="GO" id="GO:0004553">
    <property type="term" value="F:hydrolase activity, hydrolyzing O-glycosyl compounds"/>
    <property type="evidence" value="ECO:0007669"/>
    <property type="project" value="TreeGrafter"/>
</dbReference>
<feature type="domain" description="GH15-like" evidence="1">
    <location>
        <begin position="306"/>
        <end position="522"/>
    </location>
</feature>
<dbReference type="Pfam" id="PF00723">
    <property type="entry name" value="Glyco_hydro_15"/>
    <property type="match status" value="1"/>
</dbReference>
<dbReference type="GO" id="GO:0016757">
    <property type="term" value="F:glycosyltransferase activity"/>
    <property type="evidence" value="ECO:0007669"/>
    <property type="project" value="UniProtKB-ARBA"/>
</dbReference>
<dbReference type="Gene3D" id="2.70.98.10">
    <property type="match status" value="1"/>
</dbReference>
<dbReference type="Proteomes" id="UP000236173">
    <property type="component" value="Unassembled WGS sequence"/>
</dbReference>
<reference evidence="4" key="1">
    <citation type="submission" date="2017-09" db="EMBL/GenBank/DDBJ databases">
        <title>Metaegenomics of thermophilic ammonia-oxidizing enrichment culture.</title>
        <authorList>
            <person name="Kato S."/>
            <person name="Suzuki K."/>
        </authorList>
    </citation>
    <scope>NUCLEOTIDE SEQUENCE [LARGE SCALE GENOMIC DNA]</scope>
</reference>
<dbReference type="SUPFAM" id="SSF74650">
    <property type="entry name" value="Galactose mutarotase-like"/>
    <property type="match status" value="1"/>
</dbReference>
<comment type="caution">
    <text evidence="3">The sequence shown here is derived from an EMBL/GenBank/DDBJ whole genome shotgun (WGS) entry which is preliminary data.</text>
</comment>
<dbReference type="InterPro" id="IPR015220">
    <property type="entry name" value="Glucodextranase_N"/>
</dbReference>
<gene>
    <name evidence="3" type="ORF">HRbin17_00290</name>
</gene>
<dbReference type="PANTHER" id="PTHR31616:SF0">
    <property type="entry name" value="GLUCAN 1,4-ALPHA-GLUCOSIDASE"/>
    <property type="match status" value="1"/>
</dbReference>
<proteinExistence type="predicted"/>
<feature type="domain" description="Glucodextranase N-terminal" evidence="2">
    <location>
        <begin position="95"/>
        <end position="259"/>
    </location>
</feature>